<keyword evidence="1" id="KW-0175">Coiled coil</keyword>
<evidence type="ECO:0008006" key="4">
    <source>
        <dbReference type="Google" id="ProtNLM"/>
    </source>
</evidence>
<gene>
    <name evidence="2" type="ORF">QJV33_11610</name>
</gene>
<organism evidence="2 3">
    <name type="scientific">Commensalibacter nepenthis</name>
    <dbReference type="NCBI Taxonomy" id="3043872"/>
    <lineage>
        <taxon>Bacteria</taxon>
        <taxon>Pseudomonadati</taxon>
        <taxon>Pseudomonadota</taxon>
        <taxon>Alphaproteobacteria</taxon>
        <taxon>Acetobacterales</taxon>
        <taxon>Acetobacteraceae</taxon>
    </lineage>
</organism>
<sequence>MTPTEKLLKDALDRLVKQQDEVMSALSERLSKLEQENQQLKSLLEKSLDALK</sequence>
<comment type="caution">
    <text evidence="2">The sequence shown here is derived from an EMBL/GenBank/DDBJ whole genome shotgun (WGS) entry which is preliminary data.</text>
</comment>
<keyword evidence="3" id="KW-1185">Reference proteome</keyword>
<accession>A0ABT6QAH8</accession>
<dbReference type="Proteomes" id="UP001431775">
    <property type="component" value="Unassembled WGS sequence"/>
</dbReference>
<feature type="coiled-coil region" evidence="1">
    <location>
        <begin position="8"/>
        <end position="50"/>
    </location>
</feature>
<dbReference type="RefSeq" id="WP_281463567.1">
    <property type="nucleotide sequence ID" value="NZ_JASBAN010000004.1"/>
</dbReference>
<proteinExistence type="predicted"/>
<evidence type="ECO:0000313" key="2">
    <source>
        <dbReference type="EMBL" id="MDI2113916.1"/>
    </source>
</evidence>
<dbReference type="EMBL" id="JASBAN010000004">
    <property type="protein sequence ID" value="MDI2113916.1"/>
    <property type="molecule type" value="Genomic_DNA"/>
</dbReference>
<evidence type="ECO:0000313" key="3">
    <source>
        <dbReference type="Proteomes" id="UP001431775"/>
    </source>
</evidence>
<protein>
    <recommendedName>
        <fullName evidence="4">Transposase</fullName>
    </recommendedName>
</protein>
<reference evidence="2" key="1">
    <citation type="submission" date="2023-05" db="EMBL/GenBank/DDBJ databases">
        <title>Whole genome sequence of Commensalibacter sp.</title>
        <authorList>
            <person name="Charoenyingcharoen P."/>
            <person name="Yukphan P."/>
        </authorList>
    </citation>
    <scope>NUCLEOTIDE SEQUENCE</scope>
    <source>
        <strain evidence="2">TBRC 10068</strain>
    </source>
</reference>
<name>A0ABT6QAH8_9PROT</name>
<evidence type="ECO:0000256" key="1">
    <source>
        <dbReference type="SAM" id="Coils"/>
    </source>
</evidence>